<dbReference type="EMBL" id="OX365700">
    <property type="protein sequence ID" value="CAI4030690.1"/>
    <property type="molecule type" value="Genomic_DNA"/>
</dbReference>
<sequence length="169" mass="19570">MVTASQWYSEFYKAYYKDGKIQALENKTKLTDSQWTDGFREFLRRLAGSLGYEVVTEHKAHGGQRFDQTWSKPGETIAIEYENDYTTILSEVKKLCSTNSRLRVLITYCPERNFLSEILNIAQHTIAPEIDKRLGDFSGEFLLIAGGYEWNDWSAIRMVLKAQLDPIRL</sequence>
<name>A0AA86MX43_9BACT</name>
<evidence type="ECO:0000313" key="1">
    <source>
        <dbReference type="EMBL" id="CAI4030690.1"/>
    </source>
</evidence>
<proteinExistence type="predicted"/>
<dbReference type="KEGG" id="nti:DNFV4_01118"/>
<reference evidence="1" key="1">
    <citation type="submission" date="2022-10" db="EMBL/GenBank/DDBJ databases">
        <authorList>
            <person name="Koch H."/>
        </authorList>
    </citation>
    <scope>NUCLEOTIDE SEQUENCE</scope>
    <source>
        <strain evidence="1">DNF</strain>
    </source>
</reference>
<organism evidence="1 2">
    <name type="scientific">Nitrospira tepida</name>
    <dbReference type="NCBI Taxonomy" id="2973512"/>
    <lineage>
        <taxon>Bacteria</taxon>
        <taxon>Pseudomonadati</taxon>
        <taxon>Nitrospirota</taxon>
        <taxon>Nitrospiria</taxon>
        <taxon>Nitrospirales</taxon>
        <taxon>Nitrospiraceae</taxon>
        <taxon>Nitrospira</taxon>
    </lineage>
</organism>
<accession>A0AA86MX43</accession>
<evidence type="ECO:0000313" key="2">
    <source>
        <dbReference type="Proteomes" id="UP001179121"/>
    </source>
</evidence>
<gene>
    <name evidence="1" type="ORF">DNFV4_01118</name>
</gene>
<dbReference type="AlphaFoldDB" id="A0AA86MX43"/>
<protein>
    <submittedName>
        <fullName evidence="1">Uncharacterized protein</fullName>
    </submittedName>
</protein>
<keyword evidence="2" id="KW-1185">Reference proteome</keyword>
<dbReference type="Proteomes" id="UP001179121">
    <property type="component" value="Chromosome"/>
</dbReference>